<feature type="signal peptide" evidence="1">
    <location>
        <begin position="1"/>
        <end position="20"/>
    </location>
</feature>
<protein>
    <recommendedName>
        <fullName evidence="2">Rap1a immunity protein domain-containing protein</fullName>
    </recommendedName>
</protein>
<name>A0A2R4XNU9_9BURK</name>
<dbReference type="EMBL" id="CP028901">
    <property type="protein sequence ID" value="AWB35454.1"/>
    <property type="molecule type" value="Genomic_DNA"/>
</dbReference>
<reference evidence="3 4" key="1">
    <citation type="submission" date="2018-04" db="EMBL/GenBank/DDBJ databases">
        <title>Bordetella sp. HZ20 isolated from seawater.</title>
        <authorList>
            <person name="Sun C."/>
        </authorList>
    </citation>
    <scope>NUCLEOTIDE SEQUENCE [LARGE SCALE GENOMIC DNA]</scope>
    <source>
        <strain evidence="3 4">HZ20</strain>
    </source>
</reference>
<dbReference type="OrthoDB" id="9132029at2"/>
<feature type="domain" description="Rap1a immunity protein" evidence="2">
    <location>
        <begin position="28"/>
        <end position="117"/>
    </location>
</feature>
<evidence type="ECO:0000313" key="3">
    <source>
        <dbReference type="EMBL" id="AWB35454.1"/>
    </source>
</evidence>
<feature type="chain" id="PRO_5015315701" description="Rap1a immunity protein domain-containing protein" evidence="1">
    <location>
        <begin position="21"/>
        <end position="119"/>
    </location>
</feature>
<gene>
    <name evidence="3" type="ORF">DBV39_18825</name>
</gene>
<evidence type="ECO:0000313" key="4">
    <source>
        <dbReference type="Proteomes" id="UP000244571"/>
    </source>
</evidence>
<accession>A0A2R4XNU9</accession>
<dbReference type="InterPro" id="IPR041238">
    <property type="entry name" value="Rap1a"/>
</dbReference>
<dbReference type="Proteomes" id="UP000244571">
    <property type="component" value="Chromosome"/>
</dbReference>
<proteinExistence type="predicted"/>
<sequence>MKTALIAASLAALAMSTVNAQTTPTVITTKALVSACQNSASTADQAFCHGFAQGVFDTYSMSRHPSRNPEFICFKGQSPSRKQTMTDFLAWTEKHPQYADRSAADTLLRYLASAFPCKS</sequence>
<dbReference type="Pfam" id="PF18602">
    <property type="entry name" value="Rap1a"/>
    <property type="match status" value="1"/>
</dbReference>
<dbReference type="KEGG" id="boz:DBV39_18825"/>
<keyword evidence="4" id="KW-1185">Reference proteome</keyword>
<dbReference type="Gene3D" id="1.10.890.40">
    <property type="match status" value="1"/>
</dbReference>
<dbReference type="RefSeq" id="WP_108622910.1">
    <property type="nucleotide sequence ID" value="NZ_CP028901.1"/>
</dbReference>
<organism evidence="3 4">
    <name type="scientific">Orrella marina</name>
    <dbReference type="NCBI Taxonomy" id="2163011"/>
    <lineage>
        <taxon>Bacteria</taxon>
        <taxon>Pseudomonadati</taxon>
        <taxon>Pseudomonadota</taxon>
        <taxon>Betaproteobacteria</taxon>
        <taxon>Burkholderiales</taxon>
        <taxon>Alcaligenaceae</taxon>
        <taxon>Orrella</taxon>
    </lineage>
</organism>
<dbReference type="AlphaFoldDB" id="A0A2R4XNU9"/>
<keyword evidence="1" id="KW-0732">Signal</keyword>
<evidence type="ECO:0000259" key="2">
    <source>
        <dbReference type="Pfam" id="PF18602"/>
    </source>
</evidence>
<evidence type="ECO:0000256" key="1">
    <source>
        <dbReference type="SAM" id="SignalP"/>
    </source>
</evidence>